<dbReference type="Pfam" id="PF26140">
    <property type="entry name" value="HEAT_URB1"/>
    <property type="match status" value="1"/>
</dbReference>
<dbReference type="GO" id="GO:0000463">
    <property type="term" value="P:maturation of LSU-rRNA from tricistronic rRNA transcript (SSU-rRNA, 5.8S rRNA, LSU-rRNA)"/>
    <property type="evidence" value="ECO:0007669"/>
    <property type="project" value="TreeGrafter"/>
</dbReference>
<dbReference type="OrthoDB" id="72892at2759"/>
<feature type="domain" description="URB1 central HEAT repeat" evidence="4">
    <location>
        <begin position="646"/>
        <end position="842"/>
    </location>
</feature>
<gene>
    <name evidence="5" type="ORF">BT63DRAFT_384266</name>
</gene>
<dbReference type="GO" id="GO:0000466">
    <property type="term" value="P:maturation of 5.8S rRNA from tricistronic rRNA transcript (SSU-rRNA, 5.8S rRNA, LSU-rRNA)"/>
    <property type="evidence" value="ECO:0007669"/>
    <property type="project" value="TreeGrafter"/>
</dbReference>
<dbReference type="InterPro" id="IPR039844">
    <property type="entry name" value="URB1"/>
</dbReference>
<feature type="domain" description="URB1 C-terminal" evidence="3">
    <location>
        <begin position="902"/>
        <end position="1119"/>
    </location>
</feature>
<dbReference type="Pfam" id="PF16201">
    <property type="entry name" value="NopRA1"/>
    <property type="match status" value="1"/>
</dbReference>
<dbReference type="InterPro" id="IPR021714">
    <property type="entry name" value="URB1_N"/>
</dbReference>
<dbReference type="InterPro" id="IPR016024">
    <property type="entry name" value="ARM-type_fold"/>
</dbReference>
<evidence type="ECO:0000256" key="1">
    <source>
        <dbReference type="SAM" id="MobiDB-lite"/>
    </source>
</evidence>
<feature type="region of interest" description="Disordered" evidence="1">
    <location>
        <begin position="1"/>
        <end position="28"/>
    </location>
</feature>
<feature type="domain" description="URB1 N-terminal" evidence="2">
    <location>
        <begin position="103"/>
        <end position="456"/>
    </location>
</feature>
<dbReference type="SUPFAM" id="SSF48371">
    <property type="entry name" value="ARM repeat"/>
    <property type="match status" value="1"/>
</dbReference>
<evidence type="ECO:0000259" key="2">
    <source>
        <dbReference type="Pfam" id="PF11707"/>
    </source>
</evidence>
<organism evidence="5 6">
    <name type="scientific">Microthyrium microscopicum</name>
    <dbReference type="NCBI Taxonomy" id="703497"/>
    <lineage>
        <taxon>Eukaryota</taxon>
        <taxon>Fungi</taxon>
        <taxon>Dikarya</taxon>
        <taxon>Ascomycota</taxon>
        <taxon>Pezizomycotina</taxon>
        <taxon>Dothideomycetes</taxon>
        <taxon>Dothideomycetes incertae sedis</taxon>
        <taxon>Microthyriales</taxon>
        <taxon>Microthyriaceae</taxon>
        <taxon>Microthyrium</taxon>
    </lineage>
</organism>
<evidence type="ECO:0000313" key="6">
    <source>
        <dbReference type="Proteomes" id="UP000799302"/>
    </source>
</evidence>
<evidence type="ECO:0008006" key="7">
    <source>
        <dbReference type="Google" id="ProtNLM"/>
    </source>
</evidence>
<evidence type="ECO:0000259" key="3">
    <source>
        <dbReference type="Pfam" id="PF16201"/>
    </source>
</evidence>
<evidence type="ECO:0000259" key="4">
    <source>
        <dbReference type="Pfam" id="PF26140"/>
    </source>
</evidence>
<sequence>MSKRSHPRDGEAIQNTPNKRQKSDALEAPAPSIKTARDIHMLLAFHQDAPQLRLGIKHFKIFLETILYPQDEALVSVHLQLLQQYLDFQKPRDIGSEEASHVQDLIQTLEFASQKNEDGLFSAAVAILALLLKSISNQIDLRDHGLGICRSVLESNAPTLMFKVLSNPRHRDFMLLPCYRLLSEIVSFDGGAMARQVYSKRDQTFDSRVLSRHLESRSTDSETKKKINPKPTLRSNAVRYLLTNFRFQAEGVKMDIMTHTNISRALFRGLSDDTPATVAEILESLEKYILQDRQVSWSSKSQMMNDKALSDFVFLYRANVPDEPIPEIGKPVVELVHEFLLRVCTSKTAGVLRNANGWYPKTHAVSAKNLDQEAGDEEEEIPVESIDLYGPTMKHVPMKNQVLANLAQSLHPYKSEKEKELLLAIFQASPEVVADYWIKRTKFPYDPKLTATWIGYSAFIFSAIQLPVPQFLGLRSAYSSHAPPPQIVIENILPQPLNRASLTKGINSTTTLLRLFTIRVLSAALEKLRSVIDLYQKVADEVSSLGWEKAIPALVSLVIRRCPTMKDVILAFRRLSSSDPLQRESIARLLSQYYELLPQLALEEPFDVSIALTKALEQTESLDQTSPEARMQLVELEHLIKIAHRSASMSWWKRPESLKYSAYLTTLLVHVQSNRVASTEIEHMLKSIAQDDGILQSETQASSFGALVQSLRVASNASGFTGVAEFIDDCLQRYTSRPIIYADALDQCISECEVDDALSNPISVWIMTLQGQWAYVESNRKDHAKEIASWLGGLLRGLIDCGEDETIISAVADKVENVAEDKKVKKAFTKAFKQSSSKKSQTEDESPKNGIHVNGISKVDPAKETFDISVFAPTPEKSTPNFVKFKTGDVIALLESSSMSDLLYCLSSSDKPTRIQAMTAIQHLGIRIESSTHHESEMIYLLLGELVETSITHSPANTDPLPYVVTAFAAHALQVLLDPTSAVYPKVAAFLTLRPRWNHLNLVLHFLNAIVLAEPAEDTDAAPWTECTFLLNWLNAGLRGPADGAILRQVGAWEVMGGLAAHPSLGASTATAPGGPTEEQKAGGRQQNRIRSLVLELVGRAVCIGEGATLATRAGAFAWMDAWVSLGWLESEVAEALKEKMLSDGGERVSKWSFGLLETEIKKSGDAVDVLKTEELDESDGSSES</sequence>
<dbReference type="Pfam" id="PF11707">
    <property type="entry name" value="Npa1"/>
    <property type="match status" value="1"/>
</dbReference>
<feature type="region of interest" description="Disordered" evidence="1">
    <location>
        <begin position="835"/>
        <end position="855"/>
    </location>
</feature>
<dbReference type="GO" id="GO:0005730">
    <property type="term" value="C:nucleolus"/>
    <property type="evidence" value="ECO:0007669"/>
    <property type="project" value="TreeGrafter"/>
</dbReference>
<dbReference type="EMBL" id="MU004232">
    <property type="protein sequence ID" value="KAF2671714.1"/>
    <property type="molecule type" value="Genomic_DNA"/>
</dbReference>
<reference evidence="5" key="1">
    <citation type="journal article" date="2020" name="Stud. Mycol.">
        <title>101 Dothideomycetes genomes: a test case for predicting lifestyles and emergence of pathogens.</title>
        <authorList>
            <person name="Haridas S."/>
            <person name="Albert R."/>
            <person name="Binder M."/>
            <person name="Bloem J."/>
            <person name="Labutti K."/>
            <person name="Salamov A."/>
            <person name="Andreopoulos B."/>
            <person name="Baker S."/>
            <person name="Barry K."/>
            <person name="Bills G."/>
            <person name="Bluhm B."/>
            <person name="Cannon C."/>
            <person name="Castanera R."/>
            <person name="Culley D."/>
            <person name="Daum C."/>
            <person name="Ezra D."/>
            <person name="Gonzalez J."/>
            <person name="Henrissat B."/>
            <person name="Kuo A."/>
            <person name="Liang C."/>
            <person name="Lipzen A."/>
            <person name="Lutzoni F."/>
            <person name="Magnuson J."/>
            <person name="Mondo S."/>
            <person name="Nolan M."/>
            <person name="Ohm R."/>
            <person name="Pangilinan J."/>
            <person name="Park H.-J."/>
            <person name="Ramirez L."/>
            <person name="Alfaro M."/>
            <person name="Sun H."/>
            <person name="Tritt A."/>
            <person name="Yoshinaga Y."/>
            <person name="Zwiers L.-H."/>
            <person name="Turgeon B."/>
            <person name="Goodwin S."/>
            <person name="Spatafora J."/>
            <person name="Crous P."/>
            <person name="Grigoriev I."/>
        </authorList>
    </citation>
    <scope>NUCLEOTIDE SEQUENCE</scope>
    <source>
        <strain evidence="5">CBS 115976</strain>
    </source>
</reference>
<dbReference type="InterPro" id="IPR032436">
    <property type="entry name" value="URB1_C"/>
</dbReference>
<dbReference type="InterPro" id="IPR059018">
    <property type="entry name" value="HEAT_URB1"/>
</dbReference>
<dbReference type="PANTHER" id="PTHR13500:SF0">
    <property type="entry name" value="NUCLEOLAR PRE-RIBOSOMAL-ASSOCIATED PROTEIN 1"/>
    <property type="match status" value="1"/>
</dbReference>
<proteinExistence type="predicted"/>
<evidence type="ECO:0000313" key="5">
    <source>
        <dbReference type="EMBL" id="KAF2671714.1"/>
    </source>
</evidence>
<dbReference type="PANTHER" id="PTHR13500">
    <property type="entry name" value="NUCLEOLAR PRERIBOSOMAL-ASSOCIATED PROTEIN 1"/>
    <property type="match status" value="1"/>
</dbReference>
<dbReference type="Proteomes" id="UP000799302">
    <property type="component" value="Unassembled WGS sequence"/>
</dbReference>
<accession>A0A6A6ULD8</accession>
<protein>
    <recommendedName>
        <fullName evidence="7">Ribosome biogenesis protein Urb1</fullName>
    </recommendedName>
</protein>
<feature type="region of interest" description="Disordered" evidence="1">
    <location>
        <begin position="1066"/>
        <end position="1086"/>
    </location>
</feature>
<dbReference type="AlphaFoldDB" id="A0A6A6ULD8"/>
<name>A0A6A6ULD8_9PEZI</name>
<keyword evidence="6" id="KW-1185">Reference proteome</keyword>